<feature type="compositionally biased region" description="Pro residues" evidence="1">
    <location>
        <begin position="192"/>
        <end position="201"/>
    </location>
</feature>
<protein>
    <submittedName>
        <fullName evidence="2">PE-PGRS family protein</fullName>
    </submittedName>
</protein>
<accession>A4F8X7</accession>
<feature type="region of interest" description="Disordered" evidence="1">
    <location>
        <begin position="188"/>
        <end position="399"/>
    </location>
</feature>
<feature type="compositionally biased region" description="Gly residues" evidence="1">
    <location>
        <begin position="303"/>
        <end position="377"/>
    </location>
</feature>
<sequence length="422" mass="42529">MTGPVMAPCYASSAKQYRHQMGGGPEAAELPAPKNPGIEKWGGIAADFDKMVTDIQDALRAAEAAHEGRAADAANASIAEITPHATAAADTARGVKNALVEQVGNQKEAFHALPAQGDTLENGREVQLDPPEKGWMENGGWDKTWYLGWASDYEERQQDFVSTNERANAAMERYQGQTEGVIARMPEFQPVEQPPPPPQQPPGTGMPSADSQMAGTSMSSPASSSSAWAGGSTGGGGGHVATPTPSHTPSPAQSTPSWATTPPNNGLPPGVVRGPDGTLYRQGPNGWERQNPYNGRWAPSPQGGPGGRGPGGPGAGGGRGGMGGAGRGFGPGAGGQLGAGGRAGLGGPAAGGGASGGAAGGARGGGAPMGGAGGAGRGNEQEGDEQQHARPDWLTETEDVFTNDMEKVAPAVFGDAHPGEGR</sequence>
<evidence type="ECO:0000313" key="3">
    <source>
        <dbReference type="Proteomes" id="UP000006728"/>
    </source>
</evidence>
<feature type="compositionally biased region" description="Low complexity" evidence="1">
    <location>
        <begin position="213"/>
        <end position="230"/>
    </location>
</feature>
<gene>
    <name evidence="2" type="ordered locus">SACE_1175</name>
</gene>
<dbReference type="EMBL" id="AM420293">
    <property type="protein sequence ID" value="CAM00502.1"/>
    <property type="molecule type" value="Genomic_DNA"/>
</dbReference>
<name>A4F8X7_SACEN</name>
<evidence type="ECO:0000256" key="1">
    <source>
        <dbReference type="SAM" id="MobiDB-lite"/>
    </source>
</evidence>
<dbReference type="InterPro" id="IPR038332">
    <property type="entry name" value="PPE_sf"/>
</dbReference>
<dbReference type="AlphaFoldDB" id="A4F8X7"/>
<dbReference type="HOGENOM" id="CLU_575740_0_0_11"/>
<dbReference type="STRING" id="405948.SACE_1175"/>
<feature type="compositionally biased region" description="Low complexity" evidence="1">
    <location>
        <begin position="242"/>
        <end position="257"/>
    </location>
</feature>
<dbReference type="RefSeq" id="WP_011873273.1">
    <property type="nucleotide sequence ID" value="NC_009142.1"/>
</dbReference>
<dbReference type="eggNOG" id="ENOG5030SAH">
    <property type="taxonomic scope" value="Bacteria"/>
</dbReference>
<feature type="region of interest" description="Disordered" evidence="1">
    <location>
        <begin position="14"/>
        <end position="35"/>
    </location>
</feature>
<evidence type="ECO:0000313" key="2">
    <source>
        <dbReference type="EMBL" id="CAM00502.1"/>
    </source>
</evidence>
<reference evidence="2 3" key="1">
    <citation type="journal article" date="2007" name="Nat. Biotechnol.">
        <title>Complete genome sequence of the erythromycin-producing bacterium Saccharopolyspora erythraea NRRL23338.</title>
        <authorList>
            <person name="Oliynyk M."/>
            <person name="Samborskyy M."/>
            <person name="Lester J.B."/>
            <person name="Mironenko T."/>
            <person name="Scott N."/>
            <person name="Dickens S."/>
            <person name="Haydock S.F."/>
            <person name="Leadlay P.F."/>
        </authorList>
    </citation>
    <scope>NUCLEOTIDE SEQUENCE [LARGE SCALE GENOMIC DNA]</scope>
    <source>
        <strain evidence="3">ATCC 11635 / DSM 40517 / JCM 4748 / NBRC 13426 / NCIMB 8594 / NRRL 2338</strain>
    </source>
</reference>
<dbReference type="KEGG" id="sen:SACE_1175"/>
<keyword evidence="3" id="KW-1185">Reference proteome</keyword>
<proteinExistence type="predicted"/>
<organism evidence="2 3">
    <name type="scientific">Saccharopolyspora erythraea (strain ATCC 11635 / DSM 40517 / JCM 4748 / NBRC 13426 / NCIMB 8594 / NRRL 2338)</name>
    <dbReference type="NCBI Taxonomy" id="405948"/>
    <lineage>
        <taxon>Bacteria</taxon>
        <taxon>Bacillati</taxon>
        <taxon>Actinomycetota</taxon>
        <taxon>Actinomycetes</taxon>
        <taxon>Pseudonocardiales</taxon>
        <taxon>Pseudonocardiaceae</taxon>
        <taxon>Saccharopolyspora</taxon>
    </lineage>
</organism>
<dbReference type="Gene3D" id="1.20.1260.20">
    <property type="entry name" value="PPE superfamily"/>
    <property type="match status" value="1"/>
</dbReference>
<dbReference type="Proteomes" id="UP000006728">
    <property type="component" value="Chromosome"/>
</dbReference>